<evidence type="ECO:0000313" key="5">
    <source>
        <dbReference type="Proteomes" id="UP000434957"/>
    </source>
</evidence>
<dbReference type="Proteomes" id="UP000434957">
    <property type="component" value="Unassembled WGS sequence"/>
</dbReference>
<gene>
    <name evidence="2" type="ORF">PR001_g10256</name>
    <name evidence="3" type="ORF">PR003_g8557</name>
</gene>
<sequence>MQARAPRQLCAHGQVRLLAAEGAAEGRAVRLEFLEPHERAADAGQRARKAPDEDQTQNVGEAFVII</sequence>
<name>A0A6A4FUZ6_9STRA</name>
<evidence type="ECO:0000313" key="2">
    <source>
        <dbReference type="EMBL" id="KAE9033222.1"/>
    </source>
</evidence>
<evidence type="ECO:0000256" key="1">
    <source>
        <dbReference type="SAM" id="MobiDB-lite"/>
    </source>
</evidence>
<keyword evidence="5" id="KW-1185">Reference proteome</keyword>
<evidence type="ECO:0000313" key="4">
    <source>
        <dbReference type="Proteomes" id="UP000429607"/>
    </source>
</evidence>
<organism evidence="3 5">
    <name type="scientific">Phytophthora rubi</name>
    <dbReference type="NCBI Taxonomy" id="129364"/>
    <lineage>
        <taxon>Eukaryota</taxon>
        <taxon>Sar</taxon>
        <taxon>Stramenopiles</taxon>
        <taxon>Oomycota</taxon>
        <taxon>Peronosporomycetes</taxon>
        <taxon>Peronosporales</taxon>
        <taxon>Peronosporaceae</taxon>
        <taxon>Phytophthora</taxon>
    </lineage>
</organism>
<dbReference type="AlphaFoldDB" id="A0A6A4FUZ6"/>
<reference evidence="3 5" key="1">
    <citation type="submission" date="2018-08" db="EMBL/GenBank/DDBJ databases">
        <title>Genomic investigation of the strawberry pathogen Phytophthora fragariae indicates pathogenicity is determined by transcriptional variation in three key races.</title>
        <authorList>
            <person name="Adams T.M."/>
            <person name="Armitage A.D."/>
            <person name="Sobczyk M.K."/>
            <person name="Bates H.J."/>
            <person name="Dunwell J.M."/>
            <person name="Nellist C.F."/>
            <person name="Harrison R.J."/>
        </authorList>
    </citation>
    <scope>NUCLEOTIDE SEQUENCE [LARGE SCALE GENOMIC DNA]</scope>
    <source>
        <strain evidence="2 4">SCRP249</strain>
        <strain evidence="3 5">SCRP333</strain>
    </source>
</reference>
<dbReference type="Proteomes" id="UP000429607">
    <property type="component" value="Unassembled WGS sequence"/>
</dbReference>
<protein>
    <submittedName>
        <fullName evidence="3">Uncharacterized protein</fullName>
    </submittedName>
</protein>
<proteinExistence type="predicted"/>
<accession>A0A6A4FUZ6</accession>
<feature type="region of interest" description="Disordered" evidence="1">
    <location>
        <begin position="40"/>
        <end position="59"/>
    </location>
</feature>
<dbReference type="EMBL" id="QXFT01000427">
    <property type="protein sequence ID" value="KAE9344282.1"/>
    <property type="molecule type" value="Genomic_DNA"/>
</dbReference>
<comment type="caution">
    <text evidence="3">The sequence shown here is derived from an EMBL/GenBank/DDBJ whole genome shotgun (WGS) entry which is preliminary data.</text>
</comment>
<dbReference type="EMBL" id="QXFV01000596">
    <property type="protein sequence ID" value="KAE9033222.1"/>
    <property type="molecule type" value="Genomic_DNA"/>
</dbReference>
<evidence type="ECO:0000313" key="3">
    <source>
        <dbReference type="EMBL" id="KAE9344282.1"/>
    </source>
</evidence>